<dbReference type="InterPro" id="IPR032534">
    <property type="entry name" value="EcxA_zinc-bd"/>
</dbReference>
<dbReference type="PANTHER" id="PTHR38478">
    <property type="entry name" value="PEPTIDASE M1A AND M12B"/>
    <property type="match status" value="1"/>
</dbReference>
<proteinExistence type="predicted"/>
<sequence length="1415" mass="158836">MATNFQLGTNMNRLFRIAVSATAALVAVGCGQPELIDRTQPNYVKKSELDGVWYIKETIVDAPKTPSGVATVGNGGKMEKIRWEVQEDLLVAYRSYEVVPGADPRVDRENSTLGNVIFQDGRPYKGNPVFAYKILSHFDRQREYNPATGEQNNVLVENTSDRPWYQRQYMRVAWGQNVAANAESDCTNRVSPWQGPLGGLGCINGGGWILRFVTDQDQQAQDQAQVFEYDANKNLKYFDWTTQAIINPPSVYYPGYGNLPLCFFSPTTDCESVDVRIRTSVMKVDQEIANDYEPLVYGDKLMTKFGYFRQESYSYSKDYYYTYAGQQFFAMRHNIWDRAHRADGSVIPVTQRAVRPIVYFMSQNTPIEIQATGSGHIASQQGYPVTDTVEASWDRAFRRAVSVPRGIEPSDVPQMFYVCESPVREGSPAACGKAGTYARIGDLRFNMIPYVDQNAGGLLGLGPSAMDPETGMVVSATANIYGPVLDTWAGSSAQIIDVVSGELSLDRLVSGADIKDFVKMNLHATDPRRPLNGPWQSQQPLIAEATRPASTLAAVDGKLRQMALQWRGNGSMPLLKENRRQVVEALLAQNPALEEELVGMPEVRVAVQSMQTSQAFKAKVLTDSSLYRTVARNLLFGNDPIEQARKELREASTPTIGCFYEFTYSDEDYEGLAQRKIAYQRSQVDAYKAQGKSDEEALVLAKNDVYTSLRREAYRSVTEHEVGHTLGLRHNFIASADALNFHDGYWDLRKDTIGVEVGGRRVLAVTPQNMLDAAKPNQRQIDAAMYEYQYSSIMDYGARVNAQNKGTGKYDDAAILFAYSGGSEPGWVEVFNETRRDYALPNITIPLDNQAKVFTVRGAHVELPLAQVEHYTPASLFYTDKYHYSTLPFHFADQGSTFAGMLDQGIARMQKRSFRPWREMEAHYAKIAAQLKDYNLSQTGLQENDYTRARDIVNAAGGPAVPVEVPYMFCTDSEVGANLLCNRNDQGADVYEMTSKWIERFEQAYVFENFRRDRLSLSPDAVVNRKFGRYLGNVPNVYQQWLFSIFQLAKYYELTPEEMDKFYGLGDPIYQNYWTMAVMDSTNLLMKQFTIPSSGYHGKRADGTWEYVGTGDLQNRRLDSAAELNLKTELAKPINGGYSDIVYVPRGPGRNMFTVYDTFGYDGFSRVNEAGHFWDVLSAMLALITSETNFLGVDRGSDALRYSLPYYLTFNLELAPFFNNYWTENRPYFSPNLAKQSDGTAFIQLADYIRAENFIPGFVYPPAPVTPVDGNGAQMVFSKVAPVSTWTARFYAQFFSMAYFTANYNLEFASFNQVFRLGSGDNLTPAAGFSVVTYEDPFGGGYIYAAMKKTGATEPPAGAAMVERAATYRSKWELAISSNQPVDGKSATEWEAEVRQATRTLEMMRGLYDIFGRAF</sequence>
<gene>
    <name evidence="2" type="ORF">DI536_16630</name>
</gene>
<protein>
    <recommendedName>
        <fullName evidence="1">EcxA zinc-binding domain-containing protein</fullName>
    </recommendedName>
</protein>
<dbReference type="PANTHER" id="PTHR38478:SF1">
    <property type="entry name" value="ZINC DEPENDENT METALLOPROTEASE DOMAIN LIPOPROTEIN"/>
    <property type="match status" value="1"/>
</dbReference>
<name>A0A2W5VNF8_9BACT</name>
<organism evidence="2 3">
    <name type="scientific">Archangium gephyra</name>
    <dbReference type="NCBI Taxonomy" id="48"/>
    <lineage>
        <taxon>Bacteria</taxon>
        <taxon>Pseudomonadati</taxon>
        <taxon>Myxococcota</taxon>
        <taxon>Myxococcia</taxon>
        <taxon>Myxococcales</taxon>
        <taxon>Cystobacterineae</taxon>
        <taxon>Archangiaceae</taxon>
        <taxon>Archangium</taxon>
    </lineage>
</organism>
<evidence type="ECO:0000313" key="2">
    <source>
        <dbReference type="EMBL" id="PZR11951.1"/>
    </source>
</evidence>
<reference evidence="2 3" key="1">
    <citation type="submission" date="2017-08" db="EMBL/GenBank/DDBJ databases">
        <title>Infants hospitalized years apart are colonized by the same room-sourced microbial strains.</title>
        <authorList>
            <person name="Brooks B."/>
            <person name="Olm M.R."/>
            <person name="Firek B.A."/>
            <person name="Baker R."/>
            <person name="Thomas B.C."/>
            <person name="Morowitz M.J."/>
            <person name="Banfield J.F."/>
        </authorList>
    </citation>
    <scope>NUCLEOTIDE SEQUENCE [LARGE SCALE GENOMIC DNA]</scope>
    <source>
        <strain evidence="2">S2_003_000_R2_14</strain>
    </source>
</reference>
<dbReference type="EMBL" id="QFQP01000013">
    <property type="protein sequence ID" value="PZR11951.1"/>
    <property type="molecule type" value="Genomic_DNA"/>
</dbReference>
<dbReference type="Pfam" id="PF16313">
    <property type="entry name" value="DUF4953"/>
    <property type="match status" value="1"/>
</dbReference>
<feature type="domain" description="EcxA zinc-binding" evidence="1">
    <location>
        <begin position="708"/>
        <end position="737"/>
    </location>
</feature>
<accession>A0A2W5VNF8</accession>
<evidence type="ECO:0000313" key="3">
    <source>
        <dbReference type="Proteomes" id="UP000249061"/>
    </source>
</evidence>
<dbReference type="Proteomes" id="UP000249061">
    <property type="component" value="Unassembled WGS sequence"/>
</dbReference>
<dbReference type="SUPFAM" id="SSF55486">
    <property type="entry name" value="Metalloproteases ('zincins'), catalytic domain"/>
    <property type="match status" value="1"/>
</dbReference>
<comment type="caution">
    <text evidence="2">The sequence shown here is derived from an EMBL/GenBank/DDBJ whole genome shotgun (WGS) entry which is preliminary data.</text>
</comment>
<evidence type="ECO:0000259" key="1">
    <source>
        <dbReference type="Pfam" id="PF16313"/>
    </source>
</evidence>